<dbReference type="InterPro" id="IPR009057">
    <property type="entry name" value="Homeodomain-like_sf"/>
</dbReference>
<evidence type="ECO:0000256" key="2">
    <source>
        <dbReference type="ARBA" id="ARBA00022840"/>
    </source>
</evidence>
<dbReference type="PROSITE" id="PS00688">
    <property type="entry name" value="SIGMA54_INTERACT_3"/>
    <property type="match status" value="1"/>
</dbReference>
<keyword evidence="4" id="KW-0804">Transcription</keyword>
<dbReference type="InterPro" id="IPR025944">
    <property type="entry name" value="Sigma_54_int_dom_CS"/>
</dbReference>
<dbReference type="Pfam" id="PF00158">
    <property type="entry name" value="Sigma54_activat"/>
    <property type="match status" value="1"/>
</dbReference>
<protein>
    <submittedName>
        <fullName evidence="6">DNA-binding NtrC family response regulator</fullName>
    </submittedName>
</protein>
<dbReference type="GO" id="GO:0005524">
    <property type="term" value="F:ATP binding"/>
    <property type="evidence" value="ECO:0007669"/>
    <property type="project" value="UniProtKB-KW"/>
</dbReference>
<dbReference type="Proteomes" id="UP001204445">
    <property type="component" value="Unassembled WGS sequence"/>
</dbReference>
<dbReference type="InterPro" id="IPR045343">
    <property type="entry name" value="VpsR"/>
</dbReference>
<keyword evidence="2" id="KW-0067">ATP-binding</keyword>
<evidence type="ECO:0000256" key="4">
    <source>
        <dbReference type="ARBA" id="ARBA00023163"/>
    </source>
</evidence>
<dbReference type="GO" id="GO:0043565">
    <property type="term" value="F:sequence-specific DNA binding"/>
    <property type="evidence" value="ECO:0007669"/>
    <property type="project" value="InterPro"/>
</dbReference>
<evidence type="ECO:0000256" key="1">
    <source>
        <dbReference type="ARBA" id="ARBA00022741"/>
    </source>
</evidence>
<dbReference type="Gene3D" id="3.40.50.300">
    <property type="entry name" value="P-loop containing nucleotide triphosphate hydrolases"/>
    <property type="match status" value="1"/>
</dbReference>
<dbReference type="Gene3D" id="1.10.8.60">
    <property type="match status" value="1"/>
</dbReference>
<dbReference type="PROSITE" id="PS50045">
    <property type="entry name" value="SIGMA54_INTERACT_4"/>
    <property type="match status" value="1"/>
</dbReference>
<reference evidence="6" key="1">
    <citation type="submission" date="2022-08" db="EMBL/GenBank/DDBJ databases">
        <title>Genomic Encyclopedia of Type Strains, Phase III (KMG-III): the genomes of soil and plant-associated and newly described type strains.</title>
        <authorList>
            <person name="Whitman W."/>
        </authorList>
    </citation>
    <scope>NUCLEOTIDE SEQUENCE</scope>
    <source>
        <strain evidence="6">HMT 1</strain>
    </source>
</reference>
<dbReference type="InterPro" id="IPR002078">
    <property type="entry name" value="Sigma_54_int"/>
</dbReference>
<dbReference type="PANTHER" id="PTHR32071">
    <property type="entry name" value="TRANSCRIPTIONAL REGULATORY PROTEIN"/>
    <property type="match status" value="1"/>
</dbReference>
<keyword evidence="7" id="KW-1185">Reference proteome</keyword>
<dbReference type="SUPFAM" id="SSF46689">
    <property type="entry name" value="Homeodomain-like"/>
    <property type="match status" value="1"/>
</dbReference>
<dbReference type="AlphaFoldDB" id="A0AAE3HIK2"/>
<dbReference type="InterPro" id="IPR003593">
    <property type="entry name" value="AAA+_ATPase"/>
</dbReference>
<dbReference type="RefSeq" id="WP_259054595.1">
    <property type="nucleotide sequence ID" value="NZ_JANUCT010000005.1"/>
</dbReference>
<accession>A0AAE3HIK2</accession>
<keyword evidence="1" id="KW-0547">Nucleotide-binding</keyword>
<evidence type="ECO:0000313" key="7">
    <source>
        <dbReference type="Proteomes" id="UP001204445"/>
    </source>
</evidence>
<dbReference type="EMBL" id="JANUCT010000005">
    <property type="protein sequence ID" value="MCS3902989.1"/>
    <property type="molecule type" value="Genomic_DNA"/>
</dbReference>
<evidence type="ECO:0000256" key="3">
    <source>
        <dbReference type="ARBA" id="ARBA00023015"/>
    </source>
</evidence>
<dbReference type="InterPro" id="IPR027417">
    <property type="entry name" value="P-loop_NTPase"/>
</dbReference>
<proteinExistence type="predicted"/>
<dbReference type="PANTHER" id="PTHR32071:SF120">
    <property type="entry name" value="TRANSCRIPTIONAL REGULATOR-RELATED"/>
    <property type="match status" value="1"/>
</dbReference>
<keyword evidence="3" id="KW-0805">Transcription regulation</keyword>
<evidence type="ECO:0000313" key="6">
    <source>
        <dbReference type="EMBL" id="MCS3902989.1"/>
    </source>
</evidence>
<evidence type="ECO:0000259" key="5">
    <source>
        <dbReference type="PROSITE" id="PS50045"/>
    </source>
</evidence>
<dbReference type="PRINTS" id="PR01590">
    <property type="entry name" value="HTHFIS"/>
</dbReference>
<dbReference type="Gene3D" id="1.10.10.60">
    <property type="entry name" value="Homeodomain-like"/>
    <property type="match status" value="1"/>
</dbReference>
<dbReference type="FunFam" id="3.40.50.300:FF:000006">
    <property type="entry name" value="DNA-binding transcriptional regulator NtrC"/>
    <property type="match status" value="1"/>
</dbReference>
<dbReference type="SUPFAM" id="SSF52540">
    <property type="entry name" value="P-loop containing nucleoside triphosphate hydrolases"/>
    <property type="match status" value="1"/>
</dbReference>
<organism evidence="6 7">
    <name type="scientific">Methylohalomonas lacus</name>
    <dbReference type="NCBI Taxonomy" id="398773"/>
    <lineage>
        <taxon>Bacteria</taxon>
        <taxon>Pseudomonadati</taxon>
        <taxon>Pseudomonadota</taxon>
        <taxon>Gammaproteobacteria</taxon>
        <taxon>Methylohalomonadales</taxon>
        <taxon>Methylohalomonadaceae</taxon>
        <taxon>Methylohalomonas</taxon>
    </lineage>
</organism>
<dbReference type="InterPro" id="IPR058031">
    <property type="entry name" value="AAA_lid_NorR"/>
</dbReference>
<name>A0AAE3HIK2_9GAMM</name>
<dbReference type="Pfam" id="PF20161">
    <property type="entry name" value="VpsR"/>
    <property type="match status" value="1"/>
</dbReference>
<gene>
    <name evidence="6" type="ORF">J2T55_000997</name>
</gene>
<keyword evidence="6" id="KW-0238">DNA-binding</keyword>
<comment type="caution">
    <text evidence="6">The sequence shown here is derived from an EMBL/GenBank/DDBJ whole genome shotgun (WGS) entry which is preliminary data.</text>
</comment>
<dbReference type="CDD" id="cd00009">
    <property type="entry name" value="AAA"/>
    <property type="match status" value="1"/>
</dbReference>
<dbReference type="Pfam" id="PF02954">
    <property type="entry name" value="HTH_8"/>
    <property type="match status" value="1"/>
</dbReference>
<dbReference type="GO" id="GO:0006355">
    <property type="term" value="P:regulation of DNA-templated transcription"/>
    <property type="evidence" value="ECO:0007669"/>
    <property type="project" value="InterPro"/>
</dbReference>
<dbReference type="Pfam" id="PF25601">
    <property type="entry name" value="AAA_lid_14"/>
    <property type="match status" value="1"/>
</dbReference>
<dbReference type="InterPro" id="IPR002197">
    <property type="entry name" value="HTH_Fis"/>
</dbReference>
<feature type="domain" description="Sigma-54 factor interaction" evidence="5">
    <location>
        <begin position="144"/>
        <end position="373"/>
    </location>
</feature>
<dbReference type="SMART" id="SM00382">
    <property type="entry name" value="AAA"/>
    <property type="match status" value="1"/>
</dbReference>
<sequence length="451" mass="50711">MDAHKPLLFVGDNKQGELQQIANDMRTCGWTVQHASDWDQAGLYLDKQPCEVGLAHLNPKHLPAKTELDELVDGKQTEWIALVDTPALGNCNVQQLIHSLFFAYHTIPGDAARLDSVLDHARAMARLSFSECGQNEQADNEYEMVGSTAIMRQLFADIRKIAAVDAPVLITGESGTGKELTARAIHERSKRAQGPFNAVNCAAIPANLVQSELFGHEKGAFTGANQRKAGHFEATAGGTIFLDEIGDLPLDLQVNLLRFLERHCIQRVGSSQEIPVDVRVLAATHVDLETAVAEKRFREDLYHRLNVLTIKTPPLRERQEDIEVLANFFFHKFRCEKSSRLTGISEQALTIMHQYDWPGNVRELINRMRRAMVMCDSRLIRPADLGLERRKSKRVVVTLEQARDKVEKNTIHTALMRNQNNVSRAAQELGISRVTLYRLLEKHHIPHAGKH</sequence>